<comment type="cofactor">
    <cofactor evidence="1 14">
        <name>heme</name>
        <dbReference type="ChEBI" id="CHEBI:30413"/>
    </cofactor>
</comment>
<dbReference type="PRINTS" id="PR00385">
    <property type="entry name" value="P450"/>
</dbReference>
<evidence type="ECO:0000256" key="13">
    <source>
        <dbReference type="ARBA" id="ARBA00023136"/>
    </source>
</evidence>
<organism evidence="16 17">
    <name type="scientific">Rhipicephalus sanguineus</name>
    <name type="common">Brown dog tick</name>
    <name type="synonym">Ixodes sanguineus</name>
    <dbReference type="NCBI Taxonomy" id="34632"/>
    <lineage>
        <taxon>Eukaryota</taxon>
        <taxon>Metazoa</taxon>
        <taxon>Ecdysozoa</taxon>
        <taxon>Arthropoda</taxon>
        <taxon>Chelicerata</taxon>
        <taxon>Arachnida</taxon>
        <taxon>Acari</taxon>
        <taxon>Parasitiformes</taxon>
        <taxon>Ixodida</taxon>
        <taxon>Ixodoidea</taxon>
        <taxon>Ixodidae</taxon>
        <taxon>Rhipicephalinae</taxon>
        <taxon>Rhipicephalus</taxon>
        <taxon>Rhipicephalus</taxon>
    </lineage>
</organism>
<evidence type="ECO:0000313" key="17">
    <source>
        <dbReference type="Proteomes" id="UP000821837"/>
    </source>
</evidence>
<evidence type="ECO:0000256" key="6">
    <source>
        <dbReference type="ARBA" id="ARBA00022617"/>
    </source>
</evidence>
<accession>A0A9D4QDQ5</accession>
<comment type="function">
    <text evidence="2">May be involved in the metabolism of insect hormones and in the breakdown of synthetic insecticides.</text>
</comment>
<evidence type="ECO:0000256" key="9">
    <source>
        <dbReference type="ARBA" id="ARBA00022848"/>
    </source>
</evidence>
<dbReference type="InterPro" id="IPR001128">
    <property type="entry name" value="Cyt_P450"/>
</dbReference>
<keyword evidence="10 15" id="KW-0560">Oxidoreductase</keyword>
<dbReference type="PRINTS" id="PR00465">
    <property type="entry name" value="EP450IV"/>
</dbReference>
<dbReference type="PANTHER" id="PTHR24292">
    <property type="entry name" value="CYTOCHROME P450"/>
    <property type="match status" value="1"/>
</dbReference>
<dbReference type="GO" id="GO:0005506">
    <property type="term" value="F:iron ion binding"/>
    <property type="evidence" value="ECO:0007669"/>
    <property type="project" value="InterPro"/>
</dbReference>
<evidence type="ECO:0000256" key="8">
    <source>
        <dbReference type="ARBA" id="ARBA00022824"/>
    </source>
</evidence>
<keyword evidence="17" id="KW-1185">Reference proteome</keyword>
<dbReference type="PROSITE" id="PS00086">
    <property type="entry name" value="CYTOCHROME_P450"/>
    <property type="match status" value="1"/>
</dbReference>
<keyword evidence="9" id="KW-0492">Microsome</keyword>
<name>A0A9D4QDQ5_RHISA</name>
<dbReference type="Pfam" id="PF00067">
    <property type="entry name" value="p450"/>
    <property type="match status" value="1"/>
</dbReference>
<comment type="similarity">
    <text evidence="5 15">Belongs to the cytochrome P450 family.</text>
</comment>
<reference evidence="16" key="2">
    <citation type="submission" date="2021-09" db="EMBL/GenBank/DDBJ databases">
        <authorList>
            <person name="Jia N."/>
            <person name="Wang J."/>
            <person name="Shi W."/>
            <person name="Du L."/>
            <person name="Sun Y."/>
            <person name="Zhan W."/>
            <person name="Jiang J."/>
            <person name="Wang Q."/>
            <person name="Zhang B."/>
            <person name="Ji P."/>
            <person name="Sakyi L.B."/>
            <person name="Cui X."/>
            <person name="Yuan T."/>
            <person name="Jiang B."/>
            <person name="Yang W."/>
            <person name="Lam T.T.-Y."/>
            <person name="Chang Q."/>
            <person name="Ding S."/>
            <person name="Wang X."/>
            <person name="Zhu J."/>
            <person name="Ruan X."/>
            <person name="Zhao L."/>
            <person name="Wei J."/>
            <person name="Que T."/>
            <person name="Du C."/>
            <person name="Cheng J."/>
            <person name="Dai P."/>
            <person name="Han X."/>
            <person name="Huang E."/>
            <person name="Gao Y."/>
            <person name="Liu J."/>
            <person name="Shao H."/>
            <person name="Ye R."/>
            <person name="Li L."/>
            <person name="Wei W."/>
            <person name="Wang X."/>
            <person name="Wang C."/>
            <person name="Huo Q."/>
            <person name="Li W."/>
            <person name="Guo W."/>
            <person name="Chen H."/>
            <person name="Chen S."/>
            <person name="Zhou L."/>
            <person name="Zhou L."/>
            <person name="Ni X."/>
            <person name="Tian J."/>
            <person name="Zhou Y."/>
            <person name="Sheng Y."/>
            <person name="Liu T."/>
            <person name="Pan Y."/>
            <person name="Xia L."/>
            <person name="Li J."/>
            <person name="Zhao F."/>
            <person name="Cao W."/>
        </authorList>
    </citation>
    <scope>NUCLEOTIDE SEQUENCE</scope>
    <source>
        <strain evidence="16">Rsan-2018</strain>
        <tissue evidence="16">Larvae</tissue>
    </source>
</reference>
<dbReference type="GO" id="GO:0016705">
    <property type="term" value="F:oxidoreductase activity, acting on paired donors, with incorporation or reduction of molecular oxygen"/>
    <property type="evidence" value="ECO:0007669"/>
    <property type="project" value="InterPro"/>
</dbReference>
<evidence type="ECO:0000256" key="5">
    <source>
        <dbReference type="ARBA" id="ARBA00010617"/>
    </source>
</evidence>
<keyword evidence="6 14" id="KW-0349">Heme</keyword>
<evidence type="ECO:0000256" key="11">
    <source>
        <dbReference type="ARBA" id="ARBA00023004"/>
    </source>
</evidence>
<protein>
    <recommendedName>
        <fullName evidence="18">Cytochrome P450</fullName>
    </recommendedName>
</protein>
<keyword evidence="8" id="KW-0256">Endoplasmic reticulum</keyword>
<dbReference type="Proteomes" id="UP000821837">
    <property type="component" value="Chromosome 10"/>
</dbReference>
<dbReference type="AlphaFoldDB" id="A0A9D4QDQ5"/>
<proteinExistence type="inferred from homology"/>
<dbReference type="InterPro" id="IPR017972">
    <property type="entry name" value="Cyt_P450_CS"/>
</dbReference>
<evidence type="ECO:0000256" key="10">
    <source>
        <dbReference type="ARBA" id="ARBA00023002"/>
    </source>
</evidence>
<feature type="binding site" description="axial binding residue" evidence="14">
    <location>
        <position position="138"/>
    </location>
    <ligand>
        <name>heme</name>
        <dbReference type="ChEBI" id="CHEBI:30413"/>
    </ligand>
    <ligandPart>
        <name>Fe</name>
        <dbReference type="ChEBI" id="CHEBI:18248"/>
    </ligandPart>
</feature>
<dbReference type="EMBL" id="JABSTV010001246">
    <property type="protein sequence ID" value="KAH7975922.1"/>
    <property type="molecule type" value="Genomic_DNA"/>
</dbReference>
<comment type="subcellular location">
    <subcellularLocation>
        <location evidence="4">Endoplasmic reticulum membrane</location>
        <topology evidence="4">Peripheral membrane protein</topology>
    </subcellularLocation>
    <subcellularLocation>
        <location evidence="3">Microsome membrane</location>
        <topology evidence="3">Peripheral membrane protein</topology>
    </subcellularLocation>
</comment>
<evidence type="ECO:0000256" key="7">
    <source>
        <dbReference type="ARBA" id="ARBA00022723"/>
    </source>
</evidence>
<gene>
    <name evidence="16" type="ORF">HPB52_006799</name>
</gene>
<keyword evidence="13" id="KW-0472">Membrane</keyword>
<evidence type="ECO:0000256" key="15">
    <source>
        <dbReference type="RuleBase" id="RU000461"/>
    </source>
</evidence>
<evidence type="ECO:0000256" key="4">
    <source>
        <dbReference type="ARBA" id="ARBA00004406"/>
    </source>
</evidence>
<keyword evidence="12 15" id="KW-0503">Monooxygenase</keyword>
<keyword evidence="7 14" id="KW-0479">Metal-binding</keyword>
<dbReference type="InterPro" id="IPR050476">
    <property type="entry name" value="Insect_CytP450_Detox"/>
</dbReference>
<keyword evidence="11 14" id="KW-0408">Iron</keyword>
<dbReference type="InterPro" id="IPR002403">
    <property type="entry name" value="Cyt_P450_E_grp-IV"/>
</dbReference>
<sequence>MRLHRCWPSHFYLLALHPEVQQRLQEEVDRCFEENGEEPSLDDIYKLKYLNCVISESLRLYPPAVRYERTACQDFVLGSTGIKLSKGCIVGIPVYAMHHSPEYFPDPEKFDPDRFSDENIGSVRPYSYLPFGAGPRNCIGMRFALQALKMCLLHVVHSVELVQTENTKVPLKMVVSFGLLTAEDITIGVRKRRRL</sequence>
<evidence type="ECO:0008006" key="18">
    <source>
        <dbReference type="Google" id="ProtNLM"/>
    </source>
</evidence>
<evidence type="ECO:0000256" key="12">
    <source>
        <dbReference type="ARBA" id="ARBA00023033"/>
    </source>
</evidence>
<comment type="caution">
    <text evidence="16">The sequence shown here is derived from an EMBL/GenBank/DDBJ whole genome shotgun (WGS) entry which is preliminary data.</text>
</comment>
<dbReference type="SUPFAM" id="SSF48264">
    <property type="entry name" value="Cytochrome P450"/>
    <property type="match status" value="1"/>
</dbReference>
<evidence type="ECO:0000256" key="1">
    <source>
        <dbReference type="ARBA" id="ARBA00001971"/>
    </source>
</evidence>
<dbReference type="GO" id="GO:0020037">
    <property type="term" value="F:heme binding"/>
    <property type="evidence" value="ECO:0007669"/>
    <property type="project" value="InterPro"/>
</dbReference>
<dbReference type="VEuPathDB" id="VectorBase:RSAN_027304"/>
<dbReference type="InterPro" id="IPR036396">
    <property type="entry name" value="Cyt_P450_sf"/>
</dbReference>
<evidence type="ECO:0000256" key="3">
    <source>
        <dbReference type="ARBA" id="ARBA00004174"/>
    </source>
</evidence>
<dbReference type="Gene3D" id="1.10.630.10">
    <property type="entry name" value="Cytochrome P450"/>
    <property type="match status" value="1"/>
</dbReference>
<dbReference type="GO" id="GO:0005789">
    <property type="term" value="C:endoplasmic reticulum membrane"/>
    <property type="evidence" value="ECO:0007669"/>
    <property type="project" value="UniProtKB-SubCell"/>
</dbReference>
<evidence type="ECO:0000256" key="14">
    <source>
        <dbReference type="PIRSR" id="PIRSR602403-1"/>
    </source>
</evidence>
<evidence type="ECO:0000313" key="16">
    <source>
        <dbReference type="EMBL" id="KAH7975922.1"/>
    </source>
</evidence>
<evidence type="ECO:0000256" key="2">
    <source>
        <dbReference type="ARBA" id="ARBA00003690"/>
    </source>
</evidence>
<dbReference type="PANTHER" id="PTHR24292:SF54">
    <property type="entry name" value="CYP9F3-RELATED"/>
    <property type="match status" value="1"/>
</dbReference>
<dbReference type="GO" id="GO:0004497">
    <property type="term" value="F:monooxygenase activity"/>
    <property type="evidence" value="ECO:0007669"/>
    <property type="project" value="UniProtKB-KW"/>
</dbReference>
<reference evidence="16" key="1">
    <citation type="journal article" date="2020" name="Cell">
        <title>Large-Scale Comparative Analyses of Tick Genomes Elucidate Their Genetic Diversity and Vector Capacities.</title>
        <authorList>
            <consortium name="Tick Genome and Microbiome Consortium (TIGMIC)"/>
            <person name="Jia N."/>
            <person name="Wang J."/>
            <person name="Shi W."/>
            <person name="Du L."/>
            <person name="Sun Y."/>
            <person name="Zhan W."/>
            <person name="Jiang J.F."/>
            <person name="Wang Q."/>
            <person name="Zhang B."/>
            <person name="Ji P."/>
            <person name="Bell-Sakyi L."/>
            <person name="Cui X.M."/>
            <person name="Yuan T.T."/>
            <person name="Jiang B.G."/>
            <person name="Yang W.F."/>
            <person name="Lam T.T."/>
            <person name="Chang Q.C."/>
            <person name="Ding S.J."/>
            <person name="Wang X.J."/>
            <person name="Zhu J.G."/>
            <person name="Ruan X.D."/>
            <person name="Zhao L."/>
            <person name="Wei J.T."/>
            <person name="Ye R.Z."/>
            <person name="Que T.C."/>
            <person name="Du C.H."/>
            <person name="Zhou Y.H."/>
            <person name="Cheng J.X."/>
            <person name="Dai P.F."/>
            <person name="Guo W.B."/>
            <person name="Han X.H."/>
            <person name="Huang E.J."/>
            <person name="Li L.F."/>
            <person name="Wei W."/>
            <person name="Gao Y.C."/>
            <person name="Liu J.Z."/>
            <person name="Shao H.Z."/>
            <person name="Wang X."/>
            <person name="Wang C.C."/>
            <person name="Yang T.C."/>
            <person name="Huo Q.B."/>
            <person name="Li W."/>
            <person name="Chen H.Y."/>
            <person name="Chen S.E."/>
            <person name="Zhou L.G."/>
            <person name="Ni X.B."/>
            <person name="Tian J.H."/>
            <person name="Sheng Y."/>
            <person name="Liu T."/>
            <person name="Pan Y.S."/>
            <person name="Xia L.Y."/>
            <person name="Li J."/>
            <person name="Zhao F."/>
            <person name="Cao W.C."/>
        </authorList>
    </citation>
    <scope>NUCLEOTIDE SEQUENCE</scope>
    <source>
        <strain evidence="16">Rsan-2018</strain>
    </source>
</reference>